<evidence type="ECO:0000313" key="4">
    <source>
        <dbReference type="WBParaSite" id="HPBE_0002543101-mRNA-1"/>
    </source>
</evidence>
<evidence type="ECO:0000313" key="3">
    <source>
        <dbReference type="Proteomes" id="UP000050761"/>
    </source>
</evidence>
<gene>
    <name evidence="2" type="ORF">HPBE_LOCUS25431</name>
</gene>
<dbReference type="Proteomes" id="UP000050761">
    <property type="component" value="Unassembled WGS sequence"/>
</dbReference>
<feature type="compositionally biased region" description="Basic and acidic residues" evidence="1">
    <location>
        <begin position="41"/>
        <end position="60"/>
    </location>
</feature>
<name>A0A183GRW1_HELPZ</name>
<dbReference type="EMBL" id="UZAH01037901">
    <property type="protein sequence ID" value="VDP51264.1"/>
    <property type="molecule type" value="Genomic_DNA"/>
</dbReference>
<feature type="compositionally biased region" description="Basic and acidic residues" evidence="1">
    <location>
        <begin position="176"/>
        <end position="187"/>
    </location>
</feature>
<sequence length="201" mass="22315">MRFRCALDLNTGLPSPAVISSLEVVVRTLVGGETDAAVGTSDKEAALDRRHPSASHKYDRKPSIERQHHELYFRGFAPSSPQVLRQYRVFAGCCFAWTTVVWTGPIGSVCGLGGSGALNVQFAFFSSLSELRAERLEFPAEMIRAASAASARRRRPLCSIRREQCSPPRGFRNQRVPREQNRPREAGGRVVRLKVGRDYVA</sequence>
<reference evidence="2 3" key="1">
    <citation type="submission" date="2018-11" db="EMBL/GenBank/DDBJ databases">
        <authorList>
            <consortium name="Pathogen Informatics"/>
        </authorList>
    </citation>
    <scope>NUCLEOTIDE SEQUENCE [LARGE SCALE GENOMIC DNA]</scope>
</reference>
<evidence type="ECO:0000256" key="1">
    <source>
        <dbReference type="SAM" id="MobiDB-lite"/>
    </source>
</evidence>
<accession>A0A3P8F1D2</accession>
<feature type="region of interest" description="Disordered" evidence="1">
    <location>
        <begin position="168"/>
        <end position="187"/>
    </location>
</feature>
<feature type="region of interest" description="Disordered" evidence="1">
    <location>
        <begin position="40"/>
        <end position="60"/>
    </location>
</feature>
<dbReference type="AlphaFoldDB" id="A0A183GRW1"/>
<evidence type="ECO:0000313" key="2">
    <source>
        <dbReference type="EMBL" id="VDP51264.1"/>
    </source>
</evidence>
<organism evidence="3 4">
    <name type="scientific">Heligmosomoides polygyrus</name>
    <name type="common">Parasitic roundworm</name>
    <dbReference type="NCBI Taxonomy" id="6339"/>
    <lineage>
        <taxon>Eukaryota</taxon>
        <taxon>Metazoa</taxon>
        <taxon>Ecdysozoa</taxon>
        <taxon>Nematoda</taxon>
        <taxon>Chromadorea</taxon>
        <taxon>Rhabditida</taxon>
        <taxon>Rhabditina</taxon>
        <taxon>Rhabditomorpha</taxon>
        <taxon>Strongyloidea</taxon>
        <taxon>Heligmosomidae</taxon>
        <taxon>Heligmosomoides</taxon>
    </lineage>
</organism>
<accession>A0A183GRW1</accession>
<proteinExistence type="predicted"/>
<reference evidence="4" key="2">
    <citation type="submission" date="2019-09" db="UniProtKB">
        <authorList>
            <consortium name="WormBaseParasite"/>
        </authorList>
    </citation>
    <scope>IDENTIFICATION</scope>
</reference>
<dbReference type="WBParaSite" id="HPBE_0002543101-mRNA-1">
    <property type="protein sequence ID" value="HPBE_0002543101-mRNA-1"/>
    <property type="gene ID" value="HPBE_0002543101"/>
</dbReference>
<protein>
    <submittedName>
        <fullName evidence="2 4">Uncharacterized protein</fullName>
    </submittedName>
</protein>
<keyword evidence="3" id="KW-1185">Reference proteome</keyword>